<evidence type="ECO:0000256" key="1">
    <source>
        <dbReference type="ARBA" id="ARBA00008209"/>
    </source>
</evidence>
<organism evidence="2 3">
    <name type="scientific">Lipomyces starkeyi NRRL Y-11557</name>
    <dbReference type="NCBI Taxonomy" id="675824"/>
    <lineage>
        <taxon>Eukaryota</taxon>
        <taxon>Fungi</taxon>
        <taxon>Dikarya</taxon>
        <taxon>Ascomycota</taxon>
        <taxon>Saccharomycotina</taxon>
        <taxon>Lipomycetes</taxon>
        <taxon>Lipomycetales</taxon>
        <taxon>Lipomycetaceae</taxon>
        <taxon>Lipomyces</taxon>
    </lineage>
</organism>
<name>A0A1E3Q3X3_LIPST</name>
<dbReference type="InterPro" id="IPR012677">
    <property type="entry name" value="Nucleotide-bd_a/b_plait_sf"/>
</dbReference>
<proteinExistence type="inferred from homology"/>
<dbReference type="STRING" id="675824.A0A1E3Q3X3"/>
<dbReference type="OrthoDB" id="17212at2759"/>
<dbReference type="Proteomes" id="UP000094385">
    <property type="component" value="Unassembled WGS sequence"/>
</dbReference>
<dbReference type="GO" id="GO:0008597">
    <property type="term" value="F:calcium-dependent protein serine/threonine phosphatase regulator activity"/>
    <property type="evidence" value="ECO:0007669"/>
    <property type="project" value="TreeGrafter"/>
</dbReference>
<dbReference type="PANTHER" id="PTHR10300:SF14">
    <property type="entry name" value="PROTEIN SARAH"/>
    <property type="match status" value="1"/>
</dbReference>
<dbReference type="InterPro" id="IPR006931">
    <property type="entry name" value="Calcipressin"/>
</dbReference>
<dbReference type="Pfam" id="PF04847">
    <property type="entry name" value="Calcipressin"/>
    <property type="match status" value="1"/>
</dbReference>
<accession>A0A1E3Q3X3</accession>
<protein>
    <recommendedName>
        <fullName evidence="4">Calcipressin</fullName>
    </recommendedName>
</protein>
<dbReference type="PANTHER" id="PTHR10300">
    <property type="entry name" value="CALCIPRESSIN"/>
    <property type="match status" value="1"/>
</dbReference>
<comment type="similarity">
    <text evidence="1">Belongs to the RCAN family.</text>
</comment>
<evidence type="ECO:0000313" key="3">
    <source>
        <dbReference type="Proteomes" id="UP000094385"/>
    </source>
</evidence>
<evidence type="ECO:0008006" key="4">
    <source>
        <dbReference type="Google" id="ProtNLM"/>
    </source>
</evidence>
<dbReference type="Gene3D" id="3.30.70.330">
    <property type="match status" value="1"/>
</dbReference>
<dbReference type="GO" id="GO:0005634">
    <property type="term" value="C:nucleus"/>
    <property type="evidence" value="ECO:0007669"/>
    <property type="project" value="TreeGrafter"/>
</dbReference>
<dbReference type="AlphaFoldDB" id="A0A1E3Q3X3"/>
<evidence type="ECO:0000313" key="2">
    <source>
        <dbReference type="EMBL" id="ODQ72184.1"/>
    </source>
</evidence>
<keyword evidence="3" id="KW-1185">Reference proteome</keyword>
<dbReference type="GO" id="GO:0005737">
    <property type="term" value="C:cytoplasm"/>
    <property type="evidence" value="ECO:0007669"/>
    <property type="project" value="TreeGrafter"/>
</dbReference>
<dbReference type="GO" id="GO:0019722">
    <property type="term" value="P:calcium-mediated signaling"/>
    <property type="evidence" value="ECO:0007669"/>
    <property type="project" value="InterPro"/>
</dbReference>
<sequence length="308" mass="33111">MSPDILEAQCAPLSLLSSSARPTWSSLAHVERREASSKLTLDSSRSPSLVPPIPASNTLVFTGLLGSDDFDSDRLLQLRVLVESASSGSLIHWGPVPSFGRIFAVLKTTTDALAVRKKLDGIIYGSASSRIRIYFADNTPIEPLLSKTRKGPMSEIERQRDTVHLQLPDPGRLFLISPPPSPPVGWESQLETPPNTNIGFPADILNDALTKLMREGPENDSQDLQSSPSLSRILQSELEGACGAKFELYSDFSSSASSPKSPSIVIIPPDDSDGKPGIIVSDFCTDTIANVGSKGVVCARTERPPIHP</sequence>
<gene>
    <name evidence="2" type="ORF">LIPSTDRAFT_319607</name>
</gene>
<dbReference type="EMBL" id="KV454296">
    <property type="protein sequence ID" value="ODQ72184.1"/>
    <property type="molecule type" value="Genomic_DNA"/>
</dbReference>
<reference evidence="2 3" key="1">
    <citation type="journal article" date="2016" name="Proc. Natl. Acad. Sci. U.S.A.">
        <title>Comparative genomics of biotechnologically important yeasts.</title>
        <authorList>
            <person name="Riley R."/>
            <person name="Haridas S."/>
            <person name="Wolfe K.H."/>
            <person name="Lopes M.R."/>
            <person name="Hittinger C.T."/>
            <person name="Goeker M."/>
            <person name="Salamov A.A."/>
            <person name="Wisecaver J.H."/>
            <person name="Long T.M."/>
            <person name="Calvey C.H."/>
            <person name="Aerts A.L."/>
            <person name="Barry K.W."/>
            <person name="Choi C."/>
            <person name="Clum A."/>
            <person name="Coughlan A.Y."/>
            <person name="Deshpande S."/>
            <person name="Douglass A.P."/>
            <person name="Hanson S.J."/>
            <person name="Klenk H.-P."/>
            <person name="LaButti K.M."/>
            <person name="Lapidus A."/>
            <person name="Lindquist E.A."/>
            <person name="Lipzen A.M."/>
            <person name="Meier-Kolthoff J.P."/>
            <person name="Ohm R.A."/>
            <person name="Otillar R.P."/>
            <person name="Pangilinan J.L."/>
            <person name="Peng Y."/>
            <person name="Rokas A."/>
            <person name="Rosa C.A."/>
            <person name="Scheuner C."/>
            <person name="Sibirny A.A."/>
            <person name="Slot J.C."/>
            <person name="Stielow J.B."/>
            <person name="Sun H."/>
            <person name="Kurtzman C.P."/>
            <person name="Blackwell M."/>
            <person name="Grigoriev I.V."/>
            <person name="Jeffries T.W."/>
        </authorList>
    </citation>
    <scope>NUCLEOTIDE SEQUENCE [LARGE SCALE GENOMIC DNA]</scope>
    <source>
        <strain evidence="2 3">NRRL Y-11557</strain>
    </source>
</reference>